<dbReference type="AlphaFoldDB" id="A0ABD4Z8F0"/>
<name>A0ABD4Z8F0_9CREN</name>
<keyword evidence="2" id="KW-1185">Reference proteome</keyword>
<dbReference type="RefSeq" id="WP_285273982.1">
    <property type="nucleotide sequence ID" value="NZ_JASNVW010000003.1"/>
</dbReference>
<sequence length="91" mass="10221">MNIHRLVTFSTVGIYSYLISIVKPLTHLPFKSSSYAIYIPSLKENKPCDNALKKSIAYSKTLVGGSTPSFLKLFNRNFIDLFLSNLSTMTL</sequence>
<comment type="caution">
    <text evidence="1">The sequence shown here is derived from an EMBL/GenBank/DDBJ whole genome shotgun (WGS) entry which is preliminary data.</text>
</comment>
<proteinExistence type="predicted"/>
<evidence type="ECO:0000313" key="2">
    <source>
        <dbReference type="Proteomes" id="UP001529235"/>
    </source>
</evidence>
<reference evidence="1 2" key="1">
    <citation type="submission" date="2023-05" db="EMBL/GenBank/DDBJ databases">
        <title>A new hyperthermophilic archaea 'Ignisphaera cupida' sp. nov. and description of the family 'Ignisphaeraceae' fam. nov.</title>
        <authorList>
            <person name="Podosokorskaya O.A."/>
            <person name="Elcheninov A.G."/>
            <person name="Klukina A."/>
            <person name="Merkel A.Y."/>
        </authorList>
    </citation>
    <scope>NUCLEOTIDE SEQUENCE [LARGE SCALE GENOMIC DNA]</scope>
    <source>
        <strain evidence="1 2">4213-co</strain>
    </source>
</reference>
<evidence type="ECO:0000313" key="1">
    <source>
        <dbReference type="EMBL" id="MDK6028999.1"/>
    </source>
</evidence>
<protein>
    <submittedName>
        <fullName evidence="1">Uncharacterized protein</fullName>
    </submittedName>
</protein>
<dbReference type="Proteomes" id="UP001529235">
    <property type="component" value="Unassembled WGS sequence"/>
</dbReference>
<dbReference type="EMBL" id="JASNVW010000003">
    <property type="protein sequence ID" value="MDK6028999.1"/>
    <property type="molecule type" value="Genomic_DNA"/>
</dbReference>
<organism evidence="1 2">
    <name type="scientific">Ignisphaera cupida</name>
    <dbReference type="NCBI Taxonomy" id="3050454"/>
    <lineage>
        <taxon>Archaea</taxon>
        <taxon>Thermoproteota</taxon>
        <taxon>Thermoprotei</taxon>
        <taxon>Desulfurococcales</taxon>
        <taxon>Desulfurococcaceae</taxon>
        <taxon>Ignisphaera</taxon>
    </lineage>
</organism>
<gene>
    <name evidence="1" type="ORF">QPL79_06445</name>
</gene>
<accession>A0ABD4Z8F0</accession>